<sequence length="43" mass="5047">MKIRRLLSTHTIPIGLSFCRVKRSDAGRKVWGNRKDRIEINSH</sequence>
<dbReference type="AlphaFoldDB" id="A0A015TSV0"/>
<organism evidence="1 2">
    <name type="scientific">Bacteroides fragilis str. 3988T(B)14</name>
    <dbReference type="NCBI Taxonomy" id="1339315"/>
    <lineage>
        <taxon>Bacteria</taxon>
        <taxon>Pseudomonadati</taxon>
        <taxon>Bacteroidota</taxon>
        <taxon>Bacteroidia</taxon>
        <taxon>Bacteroidales</taxon>
        <taxon>Bacteroidaceae</taxon>
        <taxon>Bacteroides</taxon>
    </lineage>
</organism>
<evidence type="ECO:0000313" key="2">
    <source>
        <dbReference type="Proteomes" id="UP000020529"/>
    </source>
</evidence>
<accession>A0A015TSV0</accession>
<proteinExistence type="predicted"/>
<dbReference type="EMBL" id="JGCY01000350">
    <property type="protein sequence ID" value="EXY73676.1"/>
    <property type="molecule type" value="Genomic_DNA"/>
</dbReference>
<comment type="caution">
    <text evidence="1">The sequence shown here is derived from an EMBL/GenBank/DDBJ whole genome shotgun (WGS) entry which is preliminary data.</text>
</comment>
<dbReference type="Proteomes" id="UP000020529">
    <property type="component" value="Unassembled WGS sequence"/>
</dbReference>
<gene>
    <name evidence="1" type="ORF">M124_2576</name>
</gene>
<evidence type="ECO:0000313" key="1">
    <source>
        <dbReference type="EMBL" id="EXY73676.1"/>
    </source>
</evidence>
<protein>
    <submittedName>
        <fullName evidence="1">Uncharacterized protein</fullName>
    </submittedName>
</protein>
<reference evidence="1 2" key="1">
    <citation type="submission" date="2014-02" db="EMBL/GenBank/DDBJ databases">
        <authorList>
            <person name="Sears C."/>
            <person name="Carroll K."/>
            <person name="Sack B.R."/>
            <person name="Qadri F."/>
            <person name="Myers L.L."/>
            <person name="Chung G.-T."/>
            <person name="Escheverria P."/>
            <person name="Fraser C.M."/>
            <person name="Sadzewicz L."/>
            <person name="Shefchek K.A."/>
            <person name="Tallon L."/>
            <person name="Das S.P."/>
            <person name="Daugherty S."/>
            <person name="Mongodin E.F."/>
        </authorList>
    </citation>
    <scope>NUCLEOTIDE SEQUENCE [LARGE SCALE GENOMIC DNA]</scope>
    <source>
        <strain evidence="2">3988T(B)14</strain>
    </source>
</reference>
<name>A0A015TSV0_BACFG</name>